<dbReference type="Proteomes" id="UP000239290">
    <property type="component" value="Unassembled WGS sequence"/>
</dbReference>
<dbReference type="CDD" id="cd00085">
    <property type="entry name" value="HNHc"/>
    <property type="match status" value="1"/>
</dbReference>
<feature type="region of interest" description="Disordered" evidence="1">
    <location>
        <begin position="422"/>
        <end position="443"/>
    </location>
</feature>
<protein>
    <submittedName>
        <fullName evidence="3">HNH endonuclease</fullName>
    </submittedName>
</protein>
<reference evidence="4" key="1">
    <citation type="submission" date="2018-02" db="EMBL/GenBank/DDBJ databases">
        <title>Draft genome sequencing of Rhodococcus opacus KU647198.</title>
        <authorList>
            <person name="Zheng B.-X."/>
        </authorList>
    </citation>
    <scope>NUCLEOTIDE SEQUENCE [LARGE SCALE GENOMIC DNA]</scope>
    <source>
        <strain evidence="4">04-OD7</strain>
    </source>
</reference>
<comment type="caution">
    <text evidence="3">The sequence shown here is derived from an EMBL/GenBank/DDBJ whole genome shotgun (WGS) entry which is preliminary data.</text>
</comment>
<dbReference type="InterPro" id="IPR003870">
    <property type="entry name" value="DUF222"/>
</dbReference>
<dbReference type="EMBL" id="PUIO01000036">
    <property type="protein sequence ID" value="PQP21286.1"/>
    <property type="molecule type" value="Genomic_DNA"/>
</dbReference>
<evidence type="ECO:0000256" key="1">
    <source>
        <dbReference type="SAM" id="MobiDB-lite"/>
    </source>
</evidence>
<evidence type="ECO:0000259" key="2">
    <source>
        <dbReference type="Pfam" id="PF02720"/>
    </source>
</evidence>
<accession>A0A2S8J2I7</accession>
<evidence type="ECO:0000313" key="3">
    <source>
        <dbReference type="EMBL" id="PQP21286.1"/>
    </source>
</evidence>
<dbReference type="AlphaFoldDB" id="A0A2S8J2I7"/>
<organism evidence="3 4">
    <name type="scientific">Rhodococcus opacus</name>
    <name type="common">Nocardia opaca</name>
    <dbReference type="NCBI Taxonomy" id="37919"/>
    <lineage>
        <taxon>Bacteria</taxon>
        <taxon>Bacillati</taxon>
        <taxon>Actinomycetota</taxon>
        <taxon>Actinomycetes</taxon>
        <taxon>Mycobacteriales</taxon>
        <taxon>Nocardiaceae</taxon>
        <taxon>Rhodococcus</taxon>
    </lineage>
</organism>
<proteinExistence type="predicted"/>
<dbReference type="RefSeq" id="WP_105418911.1">
    <property type="nucleotide sequence ID" value="NZ_PUIO01000036.1"/>
</dbReference>
<evidence type="ECO:0000313" key="4">
    <source>
        <dbReference type="Proteomes" id="UP000239290"/>
    </source>
</evidence>
<keyword evidence="3" id="KW-0540">Nuclease</keyword>
<name>A0A2S8J2I7_RHOOP</name>
<feature type="domain" description="DUF222" evidence="2">
    <location>
        <begin position="60"/>
        <end position="355"/>
    </location>
</feature>
<gene>
    <name evidence="3" type="ORF">C5613_26420</name>
</gene>
<keyword evidence="3" id="KW-0378">Hydrolase</keyword>
<sequence>MIGIVEHIFERPWGRLVVGAPDLEELRAFTARLRCVEAGGDAGSGIDWLDAIETLKSVGCAAQAVITDGVATSIRADRRARGLPRVEWNRGIASQIALARRESPNRGGRHLGFAQALVHEMPHTLAMLRSGRLNEWRATLLVRETACLSAEDRGIVDRRLCSDPAILDGVGDQGLVARAKALAVELDAAAVVRRHTKAVSERRVTTRPAPDSMAYLSVLMPVEQAVCLQATLGRDADSLITTGNSGGRTRNQLMVDLLFARATGQAVASGGPVAVNLVLSDETLLAGGHEPAQLQGYGPVPAGIARQLVADSLDAHTATTLQRIYSCPQSGALSAMESQSRTFPKGLAKLIDLRDRTCRTPWCDAPIRHHDHIRSRRESGATTADNGSGLCEACNYAKEGDGWTARPVHNPGGTHLIDLGTPTGHHYRSTAPPLPTPAHLRAS</sequence>
<dbReference type="GO" id="GO:0004519">
    <property type="term" value="F:endonuclease activity"/>
    <property type="evidence" value="ECO:0007669"/>
    <property type="project" value="UniProtKB-KW"/>
</dbReference>
<dbReference type="Pfam" id="PF02720">
    <property type="entry name" value="DUF222"/>
    <property type="match status" value="1"/>
</dbReference>
<dbReference type="InterPro" id="IPR003615">
    <property type="entry name" value="HNH_nuc"/>
</dbReference>
<keyword evidence="3" id="KW-0255">Endonuclease</keyword>